<keyword evidence="11" id="KW-0234">DNA repair</keyword>
<keyword evidence="6" id="KW-0479">Metal-binding</keyword>
<keyword evidence="10" id="KW-0411">Iron-sulfur</keyword>
<keyword evidence="7" id="KW-0227">DNA damage</keyword>
<dbReference type="InterPro" id="IPR051536">
    <property type="entry name" value="UDG_Type-4/5"/>
</dbReference>
<evidence type="ECO:0000256" key="5">
    <source>
        <dbReference type="ARBA" id="ARBA00022485"/>
    </source>
</evidence>
<comment type="caution">
    <text evidence="13">The sequence shown here is derived from an EMBL/GenBank/DDBJ whole genome shotgun (WGS) entry which is preliminary data.</text>
</comment>
<sequence length="270" mass="30559">MGASRQQSKLQEAKAELVSLLKVLSDKVDLERKLGVNYLQFDSVIKNTISYEENVISQLPTPEPVFDNVYNYNEVDKVEFSKSEKIAELNKLEEQVKRCTKCDLCKNRTNVVFGVGDPDADLMFVGEAPGYYEDEQGEPFVGKAGQLLTKIIESIGMKRGDVYIANILKCRPPENRNPNANEIVMCSPHLIRQIEIIRPKIICALGTFAAQTLLNSTESIGNLRGKFFEYQGAKFLATYHPAYLLRNPDDKKKVWADIKKVRDFLKENSS</sequence>
<protein>
    <recommendedName>
        <fullName evidence="4">Type-4 uracil-DNA glycosylase</fullName>
        <ecNumber evidence="3">3.2.2.27</ecNumber>
    </recommendedName>
</protein>
<proteinExistence type="inferred from homology"/>
<dbReference type="GO" id="GO:0004844">
    <property type="term" value="F:uracil DNA N-glycosylase activity"/>
    <property type="evidence" value="ECO:0007669"/>
    <property type="project" value="UniProtKB-EC"/>
</dbReference>
<comment type="similarity">
    <text evidence="2">Belongs to the uracil-DNA glycosylase (UDG) superfamily. Type 4 (UDGa) family.</text>
</comment>
<dbReference type="GO" id="GO:0006281">
    <property type="term" value="P:DNA repair"/>
    <property type="evidence" value="ECO:0007669"/>
    <property type="project" value="UniProtKB-KW"/>
</dbReference>
<evidence type="ECO:0000256" key="7">
    <source>
        <dbReference type="ARBA" id="ARBA00022763"/>
    </source>
</evidence>
<dbReference type="SMART" id="SM00987">
    <property type="entry name" value="UreE_C"/>
    <property type="match status" value="1"/>
</dbReference>
<evidence type="ECO:0000256" key="9">
    <source>
        <dbReference type="ARBA" id="ARBA00023004"/>
    </source>
</evidence>
<evidence type="ECO:0000256" key="6">
    <source>
        <dbReference type="ARBA" id="ARBA00022723"/>
    </source>
</evidence>
<evidence type="ECO:0000256" key="8">
    <source>
        <dbReference type="ARBA" id="ARBA00022801"/>
    </source>
</evidence>
<evidence type="ECO:0000256" key="3">
    <source>
        <dbReference type="ARBA" id="ARBA00012030"/>
    </source>
</evidence>
<evidence type="ECO:0000256" key="2">
    <source>
        <dbReference type="ARBA" id="ARBA00006521"/>
    </source>
</evidence>
<gene>
    <name evidence="13" type="ORF">SCABRO_03179</name>
</gene>
<dbReference type="SMART" id="SM00986">
    <property type="entry name" value="UDG"/>
    <property type="match status" value="1"/>
</dbReference>
<organism evidence="13 14">
    <name type="scientific">Candidatus Scalindua brodae</name>
    <dbReference type="NCBI Taxonomy" id="237368"/>
    <lineage>
        <taxon>Bacteria</taxon>
        <taxon>Pseudomonadati</taxon>
        <taxon>Planctomycetota</taxon>
        <taxon>Candidatus Brocadiia</taxon>
        <taxon>Candidatus Brocadiales</taxon>
        <taxon>Candidatus Scalinduaceae</taxon>
        <taxon>Candidatus Scalindua</taxon>
    </lineage>
</organism>
<dbReference type="Proteomes" id="UP000030652">
    <property type="component" value="Unassembled WGS sequence"/>
</dbReference>
<dbReference type="PATRIC" id="fig|237368.3.peg.3440"/>
<feature type="domain" description="Uracil-DNA glycosylase-like" evidence="12">
    <location>
        <begin position="113"/>
        <end position="259"/>
    </location>
</feature>
<dbReference type="CDD" id="cd10030">
    <property type="entry name" value="UDG-F4_TTUDGA_SPO1dp_like"/>
    <property type="match status" value="1"/>
</dbReference>
<dbReference type="eggNOG" id="COG1573">
    <property type="taxonomic scope" value="Bacteria"/>
</dbReference>
<name>A0A0B0EG94_9BACT</name>
<keyword evidence="8" id="KW-0378">Hydrolase</keyword>
<dbReference type="InterPro" id="IPR036895">
    <property type="entry name" value="Uracil-DNA_glycosylase-like_sf"/>
</dbReference>
<dbReference type="SUPFAM" id="SSF52141">
    <property type="entry name" value="Uracil-DNA glycosylase-like"/>
    <property type="match status" value="1"/>
</dbReference>
<accession>A0A0B0EG94</accession>
<evidence type="ECO:0000256" key="4">
    <source>
        <dbReference type="ARBA" id="ARBA00019403"/>
    </source>
</evidence>
<dbReference type="NCBIfam" id="TIGR00758">
    <property type="entry name" value="UDG_fam4"/>
    <property type="match status" value="1"/>
</dbReference>
<keyword evidence="5" id="KW-0004">4Fe-4S</keyword>
<dbReference type="Gene3D" id="3.40.470.10">
    <property type="entry name" value="Uracil-DNA glycosylase-like domain"/>
    <property type="match status" value="1"/>
</dbReference>
<keyword evidence="9" id="KW-0408">Iron</keyword>
<evidence type="ECO:0000313" key="14">
    <source>
        <dbReference type="Proteomes" id="UP000030652"/>
    </source>
</evidence>
<evidence type="ECO:0000256" key="1">
    <source>
        <dbReference type="ARBA" id="ARBA00001400"/>
    </source>
</evidence>
<evidence type="ECO:0000259" key="12">
    <source>
        <dbReference type="SMART" id="SM00986"/>
    </source>
</evidence>
<dbReference type="PANTHER" id="PTHR33693:SF1">
    <property type="entry name" value="TYPE-4 URACIL-DNA GLYCOSYLASE"/>
    <property type="match status" value="1"/>
</dbReference>
<evidence type="ECO:0000313" key="13">
    <source>
        <dbReference type="EMBL" id="KHE91086.1"/>
    </source>
</evidence>
<dbReference type="EMBL" id="JRYO01000218">
    <property type="protein sequence ID" value="KHE91086.1"/>
    <property type="molecule type" value="Genomic_DNA"/>
</dbReference>
<evidence type="ECO:0000256" key="10">
    <source>
        <dbReference type="ARBA" id="ARBA00023014"/>
    </source>
</evidence>
<dbReference type="EC" id="3.2.2.27" evidence="3"/>
<dbReference type="InterPro" id="IPR005273">
    <property type="entry name" value="Ura-DNA_glyco_family4"/>
</dbReference>
<dbReference type="Pfam" id="PF03167">
    <property type="entry name" value="UDG"/>
    <property type="match status" value="1"/>
</dbReference>
<dbReference type="GO" id="GO:0051539">
    <property type="term" value="F:4 iron, 4 sulfur cluster binding"/>
    <property type="evidence" value="ECO:0007669"/>
    <property type="project" value="UniProtKB-KW"/>
</dbReference>
<dbReference type="GO" id="GO:0046872">
    <property type="term" value="F:metal ion binding"/>
    <property type="evidence" value="ECO:0007669"/>
    <property type="project" value="UniProtKB-KW"/>
</dbReference>
<reference evidence="13 14" key="1">
    <citation type="submission" date="2014-10" db="EMBL/GenBank/DDBJ databases">
        <title>Draft genome of anammox bacterium scalindua brodae, obtained using differential coverage binning of sequence data from two enrichment reactors.</title>
        <authorList>
            <person name="Speth D.R."/>
            <person name="Russ L."/>
            <person name="Kartal B."/>
            <person name="Op den Camp H.J."/>
            <person name="Dutilh B.E."/>
            <person name="Jetten M.S."/>
        </authorList>
    </citation>
    <scope>NUCLEOTIDE SEQUENCE [LARGE SCALE GENOMIC DNA]</scope>
    <source>
        <strain evidence="13">RU1</strain>
    </source>
</reference>
<dbReference type="PANTHER" id="PTHR33693">
    <property type="entry name" value="TYPE-5 URACIL-DNA GLYCOSYLASE"/>
    <property type="match status" value="1"/>
</dbReference>
<dbReference type="InterPro" id="IPR005122">
    <property type="entry name" value="Uracil-DNA_glycosylase-like"/>
</dbReference>
<evidence type="ECO:0000256" key="11">
    <source>
        <dbReference type="ARBA" id="ARBA00023204"/>
    </source>
</evidence>
<comment type="catalytic activity">
    <reaction evidence="1">
        <text>Hydrolyzes single-stranded DNA or mismatched double-stranded DNA and polynucleotides, releasing free uracil.</text>
        <dbReference type="EC" id="3.2.2.27"/>
    </reaction>
</comment>
<dbReference type="AlphaFoldDB" id="A0A0B0EG94"/>